<dbReference type="InterPro" id="IPR050226">
    <property type="entry name" value="NagZ_Beta-hexosaminidase"/>
</dbReference>
<reference evidence="7 8" key="1">
    <citation type="submission" date="2019-05" db="EMBL/GenBank/DDBJ databases">
        <title>Arcobacter sp. nov., isolated from sea sediment.</title>
        <authorList>
            <person name="Kim W."/>
        </authorList>
    </citation>
    <scope>NUCLEOTIDE SEQUENCE [LARGE SCALE GENOMIC DNA]</scope>
    <source>
        <strain evidence="7 8">CAU 1517</strain>
    </source>
</reference>
<name>A0A5R8XZJ9_9BACT</name>
<dbReference type="GO" id="GO:0005975">
    <property type="term" value="P:carbohydrate metabolic process"/>
    <property type="evidence" value="ECO:0007669"/>
    <property type="project" value="InterPro"/>
</dbReference>
<dbReference type="PANTHER" id="PTHR30480:SF13">
    <property type="entry name" value="BETA-HEXOSAMINIDASE"/>
    <property type="match status" value="1"/>
</dbReference>
<dbReference type="AlphaFoldDB" id="A0A5R8XZJ9"/>
<evidence type="ECO:0000256" key="2">
    <source>
        <dbReference type="ARBA" id="ARBA00005336"/>
    </source>
</evidence>
<keyword evidence="5" id="KW-0326">Glycosidase</keyword>
<dbReference type="SUPFAM" id="SSF51445">
    <property type="entry name" value="(Trans)glycosidases"/>
    <property type="match status" value="1"/>
</dbReference>
<gene>
    <name evidence="7" type="ORF">FDK22_09580</name>
</gene>
<keyword evidence="4 7" id="KW-0378">Hydrolase</keyword>
<comment type="caution">
    <text evidence="7">The sequence shown here is derived from an EMBL/GenBank/DDBJ whole genome shotgun (WGS) entry which is preliminary data.</text>
</comment>
<evidence type="ECO:0000313" key="7">
    <source>
        <dbReference type="EMBL" id="TLP37565.1"/>
    </source>
</evidence>
<organism evidence="7 8">
    <name type="scientific">Arcobacter arenosus</name>
    <dbReference type="NCBI Taxonomy" id="2576037"/>
    <lineage>
        <taxon>Bacteria</taxon>
        <taxon>Pseudomonadati</taxon>
        <taxon>Campylobacterota</taxon>
        <taxon>Epsilonproteobacteria</taxon>
        <taxon>Campylobacterales</taxon>
        <taxon>Arcobacteraceae</taxon>
        <taxon>Arcobacter</taxon>
    </lineage>
</organism>
<feature type="domain" description="Glycoside hydrolase family 3 N-terminal" evidence="6">
    <location>
        <begin position="23"/>
        <end position="333"/>
    </location>
</feature>
<evidence type="ECO:0000256" key="5">
    <source>
        <dbReference type="ARBA" id="ARBA00023295"/>
    </source>
</evidence>
<proteinExistence type="inferred from homology"/>
<protein>
    <recommendedName>
        <fullName evidence="3">beta-N-acetylhexosaminidase</fullName>
        <ecNumber evidence="3">3.2.1.52</ecNumber>
    </recommendedName>
</protein>
<dbReference type="Proteomes" id="UP000308901">
    <property type="component" value="Unassembled WGS sequence"/>
</dbReference>
<comment type="catalytic activity">
    <reaction evidence="1">
        <text>Hydrolysis of terminal non-reducing N-acetyl-D-hexosamine residues in N-acetyl-beta-D-hexosaminides.</text>
        <dbReference type="EC" id="3.2.1.52"/>
    </reaction>
</comment>
<dbReference type="GO" id="GO:0004563">
    <property type="term" value="F:beta-N-acetylhexosaminidase activity"/>
    <property type="evidence" value="ECO:0007669"/>
    <property type="project" value="UniProtKB-EC"/>
</dbReference>
<keyword evidence="8" id="KW-1185">Reference proteome</keyword>
<dbReference type="EMBL" id="VANU01000004">
    <property type="protein sequence ID" value="TLP37565.1"/>
    <property type="molecule type" value="Genomic_DNA"/>
</dbReference>
<evidence type="ECO:0000256" key="3">
    <source>
        <dbReference type="ARBA" id="ARBA00012663"/>
    </source>
</evidence>
<dbReference type="OrthoDB" id="9781691at2"/>
<evidence type="ECO:0000259" key="6">
    <source>
        <dbReference type="Pfam" id="PF00933"/>
    </source>
</evidence>
<dbReference type="InterPro" id="IPR036962">
    <property type="entry name" value="Glyco_hydro_3_N_sf"/>
</dbReference>
<dbReference type="Gene3D" id="3.20.20.300">
    <property type="entry name" value="Glycoside hydrolase, family 3, N-terminal domain"/>
    <property type="match status" value="1"/>
</dbReference>
<sequence>MENLKQLLYKMLIIGFDGKDILNNKKLITNIQNGLGGVILFDHYIDDKTKSKNIQSPQQVKKLNKSLQSISESPLIICIDQEGGKVARLKEEKGFNITLSAKEIASLEEKDAKKEYENLSFQLKNLGINCNFAPLVDLGINKESKIIYGLDRAYGEDSEQVVKYAQIFMDALSKNQIISVLKHFPGHGSAKGDSHEGFVDITKTWDEIELIPYKKLLHKTKMIMSAHVYNGKIDENYPATLSFKTNTQLLRKELGFNGVLVTDDLQMLAIKKHYKKEETIELAINSGADILMYCNQLSNDDTDETIDMMMHLVQNKKISIDRIKEANHRINRLLEGI</sequence>
<dbReference type="GO" id="GO:0009254">
    <property type="term" value="P:peptidoglycan turnover"/>
    <property type="evidence" value="ECO:0007669"/>
    <property type="project" value="TreeGrafter"/>
</dbReference>
<comment type="similarity">
    <text evidence="2">Belongs to the glycosyl hydrolase 3 family.</text>
</comment>
<dbReference type="PANTHER" id="PTHR30480">
    <property type="entry name" value="BETA-HEXOSAMINIDASE-RELATED"/>
    <property type="match status" value="1"/>
</dbReference>
<evidence type="ECO:0000256" key="4">
    <source>
        <dbReference type="ARBA" id="ARBA00022801"/>
    </source>
</evidence>
<dbReference type="RefSeq" id="WP_138152710.1">
    <property type="nucleotide sequence ID" value="NZ_VANU01000004.1"/>
</dbReference>
<evidence type="ECO:0000256" key="1">
    <source>
        <dbReference type="ARBA" id="ARBA00001231"/>
    </source>
</evidence>
<dbReference type="InterPro" id="IPR001764">
    <property type="entry name" value="Glyco_hydro_3_N"/>
</dbReference>
<dbReference type="EC" id="3.2.1.52" evidence="3"/>
<accession>A0A5R8XZJ9</accession>
<dbReference type="Pfam" id="PF00933">
    <property type="entry name" value="Glyco_hydro_3"/>
    <property type="match status" value="1"/>
</dbReference>
<evidence type="ECO:0000313" key="8">
    <source>
        <dbReference type="Proteomes" id="UP000308901"/>
    </source>
</evidence>
<dbReference type="InterPro" id="IPR017853">
    <property type="entry name" value="GH"/>
</dbReference>